<protein>
    <submittedName>
        <fullName evidence="2">Uncharacterized protein</fullName>
    </submittedName>
</protein>
<feature type="signal peptide" evidence="1">
    <location>
        <begin position="1"/>
        <end position="27"/>
    </location>
</feature>
<keyword evidence="3" id="KW-1185">Reference proteome</keyword>
<evidence type="ECO:0000313" key="2">
    <source>
        <dbReference type="EMBL" id="GAC78729.1"/>
    </source>
</evidence>
<sequence>MSRRLTIITAISATAAALVVAPGSTHAATKGVELTAHDNGDCTVTFTLVNHTNSTFYQPDWWFDQEGPAPAKTADASTYVAPWRVVPSTGTTWAFARWVGSPALHSELAPGVPAFAPPTVGYNTSAQPDGKVSTATVDVREATGPEAPDASDAGTQTVWFRIGNGPVPGDRIAPASIVVTGCGPQPWGSTAGSSDGGFGSSIGGVAGLLP</sequence>
<keyword evidence="1" id="KW-0732">Signal</keyword>
<dbReference type="eggNOG" id="ENOG5032DT3">
    <property type="taxonomic scope" value="Bacteria"/>
</dbReference>
<comment type="caution">
    <text evidence="2">The sequence shown here is derived from an EMBL/GenBank/DDBJ whole genome shotgun (WGS) entry which is preliminary data.</text>
</comment>
<name>M3VDU7_GORML</name>
<evidence type="ECO:0000313" key="3">
    <source>
        <dbReference type="Proteomes" id="UP000035009"/>
    </source>
</evidence>
<accession>M3VDU7</accession>
<evidence type="ECO:0000256" key="1">
    <source>
        <dbReference type="SAM" id="SignalP"/>
    </source>
</evidence>
<reference evidence="2 3" key="1">
    <citation type="submission" date="2013-02" db="EMBL/GenBank/DDBJ databases">
        <title>Whole genome shotgun sequence of Gordonia malaquae NBRC 108250.</title>
        <authorList>
            <person name="Yoshida I."/>
            <person name="Hosoyama A."/>
            <person name="Tsuchikane K."/>
            <person name="Ando Y."/>
            <person name="Baba S."/>
            <person name="Ohji S."/>
            <person name="Hamada M."/>
            <person name="Tamura T."/>
            <person name="Yamazoe A."/>
            <person name="Yamazaki S."/>
            <person name="Fujita N."/>
        </authorList>
    </citation>
    <scope>NUCLEOTIDE SEQUENCE [LARGE SCALE GENOMIC DNA]</scope>
    <source>
        <strain evidence="2 3">NBRC 108250</strain>
    </source>
</reference>
<dbReference type="Proteomes" id="UP000035009">
    <property type="component" value="Unassembled WGS sequence"/>
</dbReference>
<dbReference type="STRING" id="410332.SAMN04488550_2854"/>
<dbReference type="AlphaFoldDB" id="M3VDU7"/>
<dbReference type="EMBL" id="BAOP01000004">
    <property type="protein sequence ID" value="GAC78729.1"/>
    <property type="molecule type" value="Genomic_DNA"/>
</dbReference>
<organism evidence="2 3">
    <name type="scientific">Gordonia malaquae NBRC 108250</name>
    <dbReference type="NCBI Taxonomy" id="1223542"/>
    <lineage>
        <taxon>Bacteria</taxon>
        <taxon>Bacillati</taxon>
        <taxon>Actinomycetota</taxon>
        <taxon>Actinomycetes</taxon>
        <taxon>Mycobacteriales</taxon>
        <taxon>Gordoniaceae</taxon>
        <taxon>Gordonia</taxon>
    </lineage>
</organism>
<gene>
    <name evidence="2" type="ORF">GM1_004_01740</name>
</gene>
<dbReference type="RefSeq" id="WP_008376860.1">
    <property type="nucleotide sequence ID" value="NZ_BAOP01000004.1"/>
</dbReference>
<proteinExistence type="predicted"/>
<feature type="chain" id="PRO_5004041354" evidence="1">
    <location>
        <begin position="28"/>
        <end position="210"/>
    </location>
</feature>